<comment type="similarity">
    <text evidence="1">Belongs to the cyclin family. Cyclin AB subfamily.</text>
</comment>
<evidence type="ECO:0000256" key="1">
    <source>
        <dbReference type="ARBA" id="ARBA00006955"/>
    </source>
</evidence>
<dbReference type="AlphaFoldDB" id="A0A059BR53"/>
<accession>A0A059BR53</accession>
<dbReference type="EMBL" id="KK198758">
    <property type="protein sequence ID" value="KCW68678.1"/>
    <property type="molecule type" value="Genomic_DNA"/>
</dbReference>
<feature type="non-terminal residue" evidence="9">
    <location>
        <position position="321"/>
    </location>
</feature>
<evidence type="ECO:0000256" key="3">
    <source>
        <dbReference type="ARBA" id="ARBA00023127"/>
    </source>
</evidence>
<dbReference type="GO" id="GO:0005737">
    <property type="term" value="C:cytoplasm"/>
    <property type="evidence" value="ECO:0000318"/>
    <property type="project" value="GO_Central"/>
</dbReference>
<dbReference type="PIRSF" id="PIRSF001771">
    <property type="entry name" value="Cyclin_A_B_D_E"/>
    <property type="match status" value="1"/>
</dbReference>
<feature type="region of interest" description="Disordered" evidence="6">
    <location>
        <begin position="1"/>
        <end position="60"/>
    </location>
</feature>
<evidence type="ECO:0000256" key="2">
    <source>
        <dbReference type="ARBA" id="ARBA00022618"/>
    </source>
</evidence>
<feature type="domain" description="Cyclin-like" evidence="7">
    <location>
        <begin position="136"/>
        <end position="196"/>
    </location>
</feature>
<dbReference type="Gramene" id="KCW68678">
    <property type="protein sequence ID" value="KCW68678"/>
    <property type="gene ID" value="EUGRSUZ_F02274"/>
</dbReference>
<dbReference type="Gene3D" id="1.10.472.10">
    <property type="entry name" value="Cyclin-like"/>
    <property type="match status" value="4"/>
</dbReference>
<dbReference type="SUPFAM" id="SSF47954">
    <property type="entry name" value="Cyclin-like"/>
    <property type="match status" value="2"/>
</dbReference>
<evidence type="ECO:0008006" key="10">
    <source>
        <dbReference type="Google" id="ProtNLM"/>
    </source>
</evidence>
<dbReference type="PANTHER" id="PTHR10177">
    <property type="entry name" value="CYCLINS"/>
    <property type="match status" value="1"/>
</dbReference>
<protein>
    <recommendedName>
        <fullName evidence="10">Cyclin N-terminal domain-containing protein</fullName>
    </recommendedName>
</protein>
<dbReference type="eggNOG" id="KOG0654">
    <property type="taxonomic scope" value="Eukaryota"/>
</dbReference>
<dbReference type="InterPro" id="IPR036915">
    <property type="entry name" value="Cyclin-like_sf"/>
</dbReference>
<dbReference type="GO" id="GO:0016538">
    <property type="term" value="F:cyclin-dependent protein serine/threonine kinase regulator activity"/>
    <property type="evidence" value="ECO:0000318"/>
    <property type="project" value="GO_Central"/>
</dbReference>
<dbReference type="InterPro" id="IPR046965">
    <property type="entry name" value="Cyclin_A/B-like"/>
</dbReference>
<dbReference type="SMART" id="SM00385">
    <property type="entry name" value="CYCLIN"/>
    <property type="match status" value="2"/>
</dbReference>
<evidence type="ECO:0000313" key="9">
    <source>
        <dbReference type="EMBL" id="KCW68678.1"/>
    </source>
</evidence>
<evidence type="ECO:0000259" key="7">
    <source>
        <dbReference type="SMART" id="SM00385"/>
    </source>
</evidence>
<feature type="domain" description="Cyclin C-terminal" evidence="8">
    <location>
        <begin position="205"/>
        <end position="321"/>
    </location>
</feature>
<dbReference type="OMA" id="MMEKEIC"/>
<evidence type="ECO:0000256" key="5">
    <source>
        <dbReference type="RuleBase" id="RU000383"/>
    </source>
</evidence>
<dbReference type="GO" id="GO:0005634">
    <property type="term" value="C:nucleus"/>
    <property type="evidence" value="ECO:0000318"/>
    <property type="project" value="GO_Central"/>
</dbReference>
<dbReference type="InterPro" id="IPR004367">
    <property type="entry name" value="Cyclin_C-dom"/>
</dbReference>
<dbReference type="InterPro" id="IPR006671">
    <property type="entry name" value="Cyclin_N"/>
</dbReference>
<reference evidence="9" key="1">
    <citation type="submission" date="2013-07" db="EMBL/GenBank/DDBJ databases">
        <title>The genome of Eucalyptus grandis.</title>
        <authorList>
            <person name="Schmutz J."/>
            <person name="Hayes R."/>
            <person name="Myburg A."/>
            <person name="Tuskan G."/>
            <person name="Grattapaglia D."/>
            <person name="Rokhsar D.S."/>
        </authorList>
    </citation>
    <scope>NUCLEOTIDE SEQUENCE</scope>
    <source>
        <tissue evidence="9">Leaf extractions</tissue>
    </source>
</reference>
<dbReference type="InterPro" id="IPR013763">
    <property type="entry name" value="Cyclin-like_dom"/>
</dbReference>
<dbReference type="GO" id="GO:0051301">
    <property type="term" value="P:cell division"/>
    <property type="evidence" value="ECO:0007669"/>
    <property type="project" value="UniProtKB-KW"/>
</dbReference>
<dbReference type="GO" id="GO:0000082">
    <property type="term" value="P:G1/S transition of mitotic cell cycle"/>
    <property type="evidence" value="ECO:0000318"/>
    <property type="project" value="GO_Central"/>
</dbReference>
<dbReference type="GO" id="GO:0000307">
    <property type="term" value="C:cyclin-dependent protein kinase holoenzyme complex"/>
    <property type="evidence" value="ECO:0000318"/>
    <property type="project" value="GO_Central"/>
</dbReference>
<dbReference type="Pfam" id="PF00134">
    <property type="entry name" value="Cyclin_N"/>
    <property type="match status" value="2"/>
</dbReference>
<organism evidence="9">
    <name type="scientific">Eucalyptus grandis</name>
    <name type="common">Flooded gum</name>
    <dbReference type="NCBI Taxonomy" id="71139"/>
    <lineage>
        <taxon>Eukaryota</taxon>
        <taxon>Viridiplantae</taxon>
        <taxon>Streptophyta</taxon>
        <taxon>Embryophyta</taxon>
        <taxon>Tracheophyta</taxon>
        <taxon>Spermatophyta</taxon>
        <taxon>Magnoliopsida</taxon>
        <taxon>eudicotyledons</taxon>
        <taxon>Gunneridae</taxon>
        <taxon>Pentapetalae</taxon>
        <taxon>rosids</taxon>
        <taxon>malvids</taxon>
        <taxon>Myrtales</taxon>
        <taxon>Myrtaceae</taxon>
        <taxon>Myrtoideae</taxon>
        <taxon>Eucalypteae</taxon>
        <taxon>Eucalyptus</taxon>
    </lineage>
</organism>
<dbReference type="FunFam" id="1.10.472.10:FF:000013">
    <property type="entry name" value="Cyclin A1"/>
    <property type="match status" value="1"/>
</dbReference>
<keyword evidence="3 5" id="KW-0195">Cyclin</keyword>
<keyword evidence="2" id="KW-0132">Cell division</keyword>
<evidence type="ECO:0000256" key="6">
    <source>
        <dbReference type="SAM" id="MobiDB-lite"/>
    </source>
</evidence>
<gene>
    <name evidence="9" type="ORF">EUGRSUZ_F02274</name>
</gene>
<feature type="domain" description="Cyclin-like" evidence="7">
    <location>
        <begin position="209"/>
        <end position="300"/>
    </location>
</feature>
<evidence type="ECO:0000256" key="4">
    <source>
        <dbReference type="ARBA" id="ARBA00023306"/>
    </source>
</evidence>
<dbReference type="Pfam" id="PF02984">
    <property type="entry name" value="Cyclin_C"/>
    <property type="match status" value="1"/>
</dbReference>
<dbReference type="InterPro" id="IPR039361">
    <property type="entry name" value="Cyclin"/>
</dbReference>
<keyword evidence="4" id="KW-0131">Cell cycle</keyword>
<sequence length="321" mass="36016">MAENGRTPAAKKRAADATADSEQEPAAASRKRAALGDITNLPNPTAVPAKGGGGGTAKKTKVKVVGESTAAASAPSTAAEEGGDRGVDLPTCGAYGPDIFRYLRNMEMELKRRPLPDYIEKVQNDMSPNMRGILVDWMVGVAEKYQLFPDTLYRSISYIDRKYEEVKPPHIEDFRYMTDDSYTKEEVVQMEEDILKALDFELGNPTIRTFLRRFSTVAQEGHKNLQTMNLKLEFLGYYLAELSLLDYACVKFLPSVVAASVTFLARFIVQPNTHPWTSSLQRYSGYTMKDLKESVQIIHDLYLGRRRGSLQAVREKYKQHK</sequence>
<dbReference type="CDD" id="cd20506">
    <property type="entry name" value="CYCLIN_AtCycA-like_rpt2"/>
    <property type="match status" value="1"/>
</dbReference>
<dbReference type="InParanoid" id="A0A059BR53"/>
<dbReference type="SMART" id="SM01332">
    <property type="entry name" value="Cyclin_C"/>
    <property type="match status" value="1"/>
</dbReference>
<proteinExistence type="inferred from homology"/>
<name>A0A059BR53_EUCGR</name>
<evidence type="ECO:0000259" key="8">
    <source>
        <dbReference type="SMART" id="SM01332"/>
    </source>
</evidence>
<dbReference type="STRING" id="71139.A0A059BR53"/>